<sequence length="161" mass="17452">MLLSHSLSHLLNQWSPSNWLPEELITGGVVIWLIIALALVCYSLLLQALYCSYKKQNLAWLQSWLTPLQILISALPLLGLLGTIIGLLDTFAAISNNSALSMSDAIGKALLTTQAGLLVAIPAMVMLWKLQRTVDNFAPSPALTEVSCVVETSNEELNHAA</sequence>
<keyword evidence="5 7" id="KW-0472">Membrane</keyword>
<dbReference type="InterPro" id="IPR002898">
    <property type="entry name" value="MotA_ExbB_proton_chnl"/>
</dbReference>
<evidence type="ECO:0000313" key="10">
    <source>
        <dbReference type="Proteomes" id="UP000256478"/>
    </source>
</evidence>
<dbReference type="GO" id="GO:0017038">
    <property type="term" value="P:protein import"/>
    <property type="evidence" value="ECO:0007669"/>
    <property type="project" value="TreeGrafter"/>
</dbReference>
<dbReference type="InterPro" id="IPR050790">
    <property type="entry name" value="ExbB/TolQ_transport"/>
</dbReference>
<comment type="similarity">
    <text evidence="6">Belongs to the exbB/tolQ family.</text>
</comment>
<dbReference type="EMBL" id="QUOU01000001">
    <property type="protein sequence ID" value="REL26909.1"/>
    <property type="molecule type" value="Genomic_DNA"/>
</dbReference>
<reference evidence="9 10" key="1">
    <citation type="submission" date="2018-08" db="EMBL/GenBank/DDBJ databases">
        <title>Thalassotalea euphylliae genome.</title>
        <authorList>
            <person name="Summers S."/>
            <person name="Rice S.A."/>
            <person name="Freckelton M.L."/>
            <person name="Nedved B.T."/>
            <person name="Hadfield M.G."/>
        </authorList>
    </citation>
    <scope>NUCLEOTIDE SEQUENCE [LARGE SCALE GENOMIC DNA]</scope>
    <source>
        <strain evidence="9 10">H1</strain>
    </source>
</reference>
<dbReference type="PANTHER" id="PTHR30625:SF11">
    <property type="entry name" value="MOTA_TOLQ_EXBB PROTON CHANNEL DOMAIN-CONTAINING PROTEIN"/>
    <property type="match status" value="1"/>
</dbReference>
<keyword evidence="2" id="KW-1003">Cell membrane</keyword>
<evidence type="ECO:0000313" key="9">
    <source>
        <dbReference type="EMBL" id="REL26909.1"/>
    </source>
</evidence>
<evidence type="ECO:0000256" key="2">
    <source>
        <dbReference type="ARBA" id="ARBA00022475"/>
    </source>
</evidence>
<gene>
    <name evidence="9" type="ORF">DXX93_10230</name>
</gene>
<protein>
    <submittedName>
        <fullName evidence="9">MotA/TolQ/ExbB proton channel family protein</fullName>
    </submittedName>
</protein>
<evidence type="ECO:0000256" key="6">
    <source>
        <dbReference type="RuleBase" id="RU004057"/>
    </source>
</evidence>
<dbReference type="AlphaFoldDB" id="A0A3E0TQT5"/>
<evidence type="ECO:0000256" key="4">
    <source>
        <dbReference type="ARBA" id="ARBA00022989"/>
    </source>
</evidence>
<proteinExistence type="inferred from homology"/>
<feature type="domain" description="MotA/TolQ/ExbB proton channel" evidence="8">
    <location>
        <begin position="60"/>
        <end position="137"/>
    </location>
</feature>
<evidence type="ECO:0000256" key="1">
    <source>
        <dbReference type="ARBA" id="ARBA00004651"/>
    </source>
</evidence>
<keyword evidence="4 7" id="KW-1133">Transmembrane helix</keyword>
<keyword evidence="3 7" id="KW-0812">Transmembrane</keyword>
<dbReference type="PANTHER" id="PTHR30625">
    <property type="entry name" value="PROTEIN TOLQ"/>
    <property type="match status" value="1"/>
</dbReference>
<organism evidence="9 10">
    <name type="scientific">Thalassotalea euphylliae</name>
    <dbReference type="NCBI Taxonomy" id="1655234"/>
    <lineage>
        <taxon>Bacteria</taxon>
        <taxon>Pseudomonadati</taxon>
        <taxon>Pseudomonadota</taxon>
        <taxon>Gammaproteobacteria</taxon>
        <taxon>Alteromonadales</taxon>
        <taxon>Colwelliaceae</taxon>
        <taxon>Thalassotalea</taxon>
    </lineage>
</organism>
<accession>A0A3E0TQT5</accession>
<evidence type="ECO:0000256" key="7">
    <source>
        <dbReference type="SAM" id="Phobius"/>
    </source>
</evidence>
<keyword evidence="6" id="KW-0813">Transport</keyword>
<feature type="transmembrane region" description="Helical" evidence="7">
    <location>
        <begin position="106"/>
        <end position="128"/>
    </location>
</feature>
<evidence type="ECO:0000259" key="8">
    <source>
        <dbReference type="Pfam" id="PF01618"/>
    </source>
</evidence>
<feature type="transmembrane region" description="Helical" evidence="7">
    <location>
        <begin position="70"/>
        <end position="94"/>
    </location>
</feature>
<dbReference type="GO" id="GO:0005886">
    <property type="term" value="C:plasma membrane"/>
    <property type="evidence" value="ECO:0007669"/>
    <property type="project" value="UniProtKB-SubCell"/>
</dbReference>
<feature type="transmembrane region" description="Helical" evidence="7">
    <location>
        <begin position="24"/>
        <end position="49"/>
    </location>
</feature>
<dbReference type="Pfam" id="PF01618">
    <property type="entry name" value="MotA_ExbB"/>
    <property type="match status" value="1"/>
</dbReference>
<dbReference type="RefSeq" id="WP_116008012.1">
    <property type="nucleotide sequence ID" value="NZ_QUOU01000001.1"/>
</dbReference>
<evidence type="ECO:0000256" key="3">
    <source>
        <dbReference type="ARBA" id="ARBA00022692"/>
    </source>
</evidence>
<dbReference type="OrthoDB" id="6402327at2"/>
<dbReference type="Proteomes" id="UP000256478">
    <property type="component" value="Unassembled WGS sequence"/>
</dbReference>
<evidence type="ECO:0000256" key="5">
    <source>
        <dbReference type="ARBA" id="ARBA00023136"/>
    </source>
</evidence>
<comment type="caution">
    <text evidence="9">The sequence shown here is derived from an EMBL/GenBank/DDBJ whole genome shotgun (WGS) entry which is preliminary data.</text>
</comment>
<keyword evidence="6" id="KW-0653">Protein transport</keyword>
<comment type="subcellular location">
    <subcellularLocation>
        <location evidence="1">Cell membrane</location>
        <topology evidence="1">Multi-pass membrane protein</topology>
    </subcellularLocation>
    <subcellularLocation>
        <location evidence="6">Membrane</location>
        <topology evidence="6">Multi-pass membrane protein</topology>
    </subcellularLocation>
</comment>
<name>A0A3E0TQT5_9GAMM</name>